<dbReference type="AlphaFoldDB" id="A0A4Y9YW33"/>
<dbReference type="GO" id="GO:0006388">
    <property type="term" value="P:tRNA splicing, via endonucleolytic cleavage and ligation"/>
    <property type="evidence" value="ECO:0007669"/>
    <property type="project" value="InterPro"/>
</dbReference>
<dbReference type="InterPro" id="IPR027417">
    <property type="entry name" value="P-loop_NTPase"/>
</dbReference>
<dbReference type="InterPro" id="IPR015965">
    <property type="entry name" value="tRNA_lig_PDEase"/>
</dbReference>
<dbReference type="GO" id="GO:0005634">
    <property type="term" value="C:nucleus"/>
    <property type="evidence" value="ECO:0007669"/>
    <property type="project" value="TreeGrafter"/>
</dbReference>
<dbReference type="GO" id="GO:0003972">
    <property type="term" value="F:RNA ligase (ATP) activity"/>
    <property type="evidence" value="ECO:0007669"/>
    <property type="project" value="InterPro"/>
</dbReference>
<dbReference type="InterPro" id="IPR015966">
    <property type="entry name" value="tRNA_lig_kin_fungi"/>
</dbReference>
<dbReference type="Pfam" id="PF09511">
    <property type="entry name" value="RNA_lig_T4_1"/>
    <property type="match status" value="1"/>
</dbReference>
<evidence type="ECO:0000259" key="2">
    <source>
        <dbReference type="Pfam" id="PF08303"/>
    </source>
</evidence>
<dbReference type="Pfam" id="PF13391">
    <property type="entry name" value="HNH_2"/>
    <property type="match status" value="1"/>
</dbReference>
<dbReference type="OrthoDB" id="276239at2759"/>
<dbReference type="PANTHER" id="PTHR32004">
    <property type="entry name" value="TRNA LIGASE"/>
    <property type="match status" value="1"/>
</dbReference>
<feature type="domain" description="HNH nuclease" evidence="4">
    <location>
        <begin position="957"/>
        <end position="1053"/>
    </location>
</feature>
<feature type="domain" description="T4 RNA ligase 1-like N-terminal" evidence="3">
    <location>
        <begin position="62"/>
        <end position="311"/>
    </location>
</feature>
<dbReference type="STRING" id="205917.A0A4Y9YW33"/>
<dbReference type="Pfam" id="PF08302">
    <property type="entry name" value="tRNA_lig_CPD"/>
    <property type="match status" value="1"/>
</dbReference>
<dbReference type="InterPro" id="IPR019039">
    <property type="entry name" value="T4-Rnl1-like_N"/>
</dbReference>
<reference evidence="5 6" key="1">
    <citation type="submission" date="2019-02" db="EMBL/GenBank/DDBJ databases">
        <title>Genome sequencing of the rare red list fungi Dentipellis fragilis.</title>
        <authorList>
            <person name="Buettner E."/>
            <person name="Kellner H."/>
        </authorList>
    </citation>
    <scope>NUCLEOTIDE SEQUENCE [LARGE SCALE GENOMIC DNA]</scope>
    <source>
        <strain evidence="5 6">DSM 105465</strain>
    </source>
</reference>
<sequence length="1150" mass="129131">MPAFNPTDSQLIADLRALHKASPKLVRSSTHAAPAAPEMQIESWKMNEFKYYQVPSPFPTLARGLFSIELPSSDGAAKKKYRIVARGYDKFFNIGEVPWTTWAALEAHTKPPYALTLKSNGCIILIAALTPTKLLVTSKHSLGPVPGQEESHAQVGERWLRKHLTDAGKTVEGLAHTLWEKNWTAVAELCDDEFEEHVLPYPAEKSGLHLHGLNNSSASFGTQPPDTVAAFAREWGLIETLSTTLPTIAAVREFTDDVARTGTWRGEAVEGFVVRTTVAEPPDTAESGKPGRSPYVPGTAFFFKIKFDEPYMMYRDWREITKAILSAKHGEEPRIPRAKMKRPETRMYTRWVEGEIKRDRSQFDLYLKGKGIIKTRERFLEWMKTEEGKKAQKRVNMEDEKEGKTDFGKTVIMPVAIPGCGKTAVSVALAHLFGFVHTQSDDVHAKKAGPAFIRNVTNLLKDHDIVIADKNNHLIQHRQALRDATRSMRPRVRLLALNWALDRPAATIHRICADRILARGEYHQTLRADGPAGAHEEVLWQFIRGAEPLSAGEADAVIEMDIEETLEDAVARAAGEIERVLGLPKPSREKMGEALALARAYKPEARKGDKKGEAKKEKAPSAPRFFGILAEVDLERALAPTLEGEGKAVPKQAKELWEHLKKESRLARRPHITLVHSKSLPEELPLWERCNTLHGLEAPPLFKFRLGHLVANERIMAAAVEDIDVDLQDDEDGQVGREFAATLGKEVRDRLHITVGTRSSDVNPVEAKALVEEWRKGRHGDSVVEVPIQDFLLTSEFKSLPCLDPAAMPPIPLPSLKDKGNPLHSARERELYESVLEAEQQAVQRKTGIDIVSARLVGYLLLYPIGRSNNRFVDEVAACSEKEGGFINNIYALGQLCVEHIVCLFLRHRQRASAPSEQLSKSAFDRVRREIQIHLRQSPRNHDDAKMQALLRDDYRCIISGKLDIECVMESLVSIPQGEYTTTTECCHIFPESLGFFDCQKEKYVAPVWTVMDMFGYGSIQEELTSNHIHRLENILTLSQDLHSVFDMLLLWFEAIEDQPHSYYVRVAEPFVPAPPFPEKVQFVGKHDLPLPSPKYLAIHAACCRLAHMSGAAEYAEKIYREEKTLDVLAADGKSAPVLYFLLQHLVEPR</sequence>
<evidence type="ECO:0000313" key="6">
    <source>
        <dbReference type="Proteomes" id="UP000298327"/>
    </source>
</evidence>
<feature type="domain" description="tRNA ligase phosphodiesterase" evidence="1">
    <location>
        <begin position="585"/>
        <end position="787"/>
    </location>
</feature>
<evidence type="ECO:0000313" key="5">
    <source>
        <dbReference type="EMBL" id="TFY66796.1"/>
    </source>
</evidence>
<dbReference type="GO" id="GO:0005524">
    <property type="term" value="F:ATP binding"/>
    <property type="evidence" value="ECO:0007669"/>
    <property type="project" value="InterPro"/>
</dbReference>
<dbReference type="PANTHER" id="PTHR32004:SF1">
    <property type="entry name" value="TRNA LIGASE"/>
    <property type="match status" value="1"/>
</dbReference>
<evidence type="ECO:0000259" key="3">
    <source>
        <dbReference type="Pfam" id="PF09511"/>
    </source>
</evidence>
<gene>
    <name evidence="5" type="ORF">EVG20_g4297</name>
</gene>
<dbReference type="Pfam" id="PF08303">
    <property type="entry name" value="tRNA_lig_kinase"/>
    <property type="match status" value="1"/>
</dbReference>
<accession>A0A4Y9YW33</accession>
<proteinExistence type="predicted"/>
<name>A0A4Y9YW33_9AGAM</name>
<dbReference type="Proteomes" id="UP000298327">
    <property type="component" value="Unassembled WGS sequence"/>
</dbReference>
<protein>
    <recommendedName>
        <fullName evidence="7">tRNA ligase</fullName>
    </recommendedName>
</protein>
<dbReference type="EMBL" id="SEOQ01000218">
    <property type="protein sequence ID" value="TFY66796.1"/>
    <property type="molecule type" value="Genomic_DNA"/>
</dbReference>
<keyword evidence="6" id="KW-1185">Reference proteome</keyword>
<evidence type="ECO:0000259" key="1">
    <source>
        <dbReference type="Pfam" id="PF08302"/>
    </source>
</evidence>
<feature type="domain" description="tRNA ligase kinase" evidence="2">
    <location>
        <begin position="411"/>
        <end position="550"/>
    </location>
</feature>
<dbReference type="SUPFAM" id="SSF52540">
    <property type="entry name" value="P-loop containing nucleoside triphosphate hydrolases"/>
    <property type="match status" value="1"/>
</dbReference>
<evidence type="ECO:0008006" key="7">
    <source>
        <dbReference type="Google" id="ProtNLM"/>
    </source>
</evidence>
<dbReference type="Gene3D" id="3.40.50.300">
    <property type="entry name" value="P-loop containing nucleotide triphosphate hydrolases"/>
    <property type="match status" value="1"/>
</dbReference>
<evidence type="ECO:0000259" key="4">
    <source>
        <dbReference type="Pfam" id="PF13391"/>
    </source>
</evidence>
<organism evidence="5 6">
    <name type="scientific">Dentipellis fragilis</name>
    <dbReference type="NCBI Taxonomy" id="205917"/>
    <lineage>
        <taxon>Eukaryota</taxon>
        <taxon>Fungi</taxon>
        <taxon>Dikarya</taxon>
        <taxon>Basidiomycota</taxon>
        <taxon>Agaricomycotina</taxon>
        <taxon>Agaricomycetes</taxon>
        <taxon>Russulales</taxon>
        <taxon>Hericiaceae</taxon>
        <taxon>Dentipellis</taxon>
    </lineage>
</organism>
<comment type="caution">
    <text evidence="5">The sequence shown here is derived from an EMBL/GenBank/DDBJ whole genome shotgun (WGS) entry which is preliminary data.</text>
</comment>
<dbReference type="InterPro" id="IPR003615">
    <property type="entry name" value="HNH_nuc"/>
</dbReference>